<dbReference type="GO" id="GO:0006633">
    <property type="term" value="P:fatty acid biosynthetic process"/>
    <property type="evidence" value="ECO:0007669"/>
    <property type="project" value="UniProtKB-KW"/>
</dbReference>
<dbReference type="InterPro" id="IPR008278">
    <property type="entry name" value="4-PPantetheinyl_Trfase_dom"/>
</dbReference>
<evidence type="ECO:0000256" key="4">
    <source>
        <dbReference type="ARBA" id="ARBA00022832"/>
    </source>
</evidence>
<keyword evidence="4" id="KW-0276">Fatty acid metabolism</keyword>
<comment type="caution">
    <text evidence="9">The sequence shown here is derived from an EMBL/GenBank/DDBJ whole genome shotgun (WGS) entry which is preliminary data.</text>
</comment>
<dbReference type="InterPro" id="IPR004568">
    <property type="entry name" value="Ppantetheine-prot_Trfase_dom"/>
</dbReference>
<dbReference type="InterPro" id="IPR002582">
    <property type="entry name" value="ACPS"/>
</dbReference>
<evidence type="ECO:0000256" key="7">
    <source>
        <dbReference type="ARBA" id="ARBA00023160"/>
    </source>
</evidence>
<dbReference type="AlphaFoldDB" id="A0A2M7KA98"/>
<keyword evidence="6" id="KW-0443">Lipid metabolism</keyword>
<dbReference type="GO" id="GO:0008897">
    <property type="term" value="F:holo-[acyl-carrier-protein] synthase activity"/>
    <property type="evidence" value="ECO:0007669"/>
    <property type="project" value="InterPro"/>
</dbReference>
<dbReference type="HAMAP" id="MF_00101">
    <property type="entry name" value="AcpS"/>
    <property type="match status" value="1"/>
</dbReference>
<proteinExistence type="inferred from homology"/>
<dbReference type="NCBIfam" id="TIGR00516">
    <property type="entry name" value="acpS"/>
    <property type="match status" value="1"/>
</dbReference>
<reference evidence="10" key="1">
    <citation type="submission" date="2017-09" db="EMBL/GenBank/DDBJ databases">
        <title>Depth-based differentiation of microbial function through sediment-hosted aquifers and enrichment of novel symbionts in the deep terrestrial subsurface.</title>
        <authorList>
            <person name="Probst A.J."/>
            <person name="Ladd B."/>
            <person name="Jarett J.K."/>
            <person name="Geller-Mcgrath D.E."/>
            <person name="Sieber C.M."/>
            <person name="Emerson J.B."/>
            <person name="Anantharaman K."/>
            <person name="Thomas B.C."/>
            <person name="Malmstrom R."/>
            <person name="Stieglmeier M."/>
            <person name="Klingl A."/>
            <person name="Woyke T."/>
            <person name="Ryan C.M."/>
            <person name="Banfield J.F."/>
        </authorList>
    </citation>
    <scope>NUCLEOTIDE SEQUENCE [LARGE SCALE GENOMIC DNA]</scope>
</reference>
<dbReference type="Pfam" id="PF01648">
    <property type="entry name" value="ACPS"/>
    <property type="match status" value="1"/>
</dbReference>
<gene>
    <name evidence="9" type="primary">acpS</name>
    <name evidence="9" type="ORF">COZ58_01550</name>
</gene>
<organism evidence="9 10">
    <name type="scientific">Candidatus Infernicultor aquiphilus</name>
    <dbReference type="NCBI Taxonomy" id="1805029"/>
    <lineage>
        <taxon>Bacteria</taxon>
        <taxon>Pseudomonadati</taxon>
        <taxon>Atribacterota</taxon>
        <taxon>Candidatus Phoenicimicrobiia</taxon>
        <taxon>Candidatus Pheonicimicrobiales</taxon>
        <taxon>Candidatus Phoenicimicrobiaceae</taxon>
        <taxon>Candidatus Infernicultor</taxon>
    </lineage>
</organism>
<evidence type="ECO:0000256" key="1">
    <source>
        <dbReference type="ARBA" id="ARBA00022516"/>
    </source>
</evidence>
<feature type="domain" description="4'-phosphopantetheinyl transferase" evidence="8">
    <location>
        <begin position="4"/>
        <end position="94"/>
    </location>
</feature>
<evidence type="ECO:0000313" key="10">
    <source>
        <dbReference type="Proteomes" id="UP000231493"/>
    </source>
</evidence>
<evidence type="ECO:0000313" key="9">
    <source>
        <dbReference type="EMBL" id="PIX35045.1"/>
    </source>
</evidence>
<sequence>MIIGCGIDLVKIERIEKIIKRWGDNLTSRMFTLLEREYCKKRKSNKYQSYAGKFAAKEALLKALGLGLGGVNWTEIEISNNELGQPIIKTSGKLNIIVSKKGVSKYFLTISHTKDYAV</sequence>
<feature type="non-terminal residue" evidence="9">
    <location>
        <position position="118"/>
    </location>
</feature>
<evidence type="ECO:0000259" key="8">
    <source>
        <dbReference type="Pfam" id="PF01648"/>
    </source>
</evidence>
<evidence type="ECO:0000256" key="3">
    <source>
        <dbReference type="ARBA" id="ARBA00022723"/>
    </source>
</evidence>
<keyword evidence="1" id="KW-0444">Lipid biosynthesis</keyword>
<evidence type="ECO:0000256" key="5">
    <source>
        <dbReference type="ARBA" id="ARBA00022842"/>
    </source>
</evidence>
<protein>
    <submittedName>
        <fullName evidence="9">Holo-[acyl-carrier-protein] synthase</fullName>
    </submittedName>
</protein>
<evidence type="ECO:0000256" key="6">
    <source>
        <dbReference type="ARBA" id="ARBA00023098"/>
    </source>
</evidence>
<dbReference type="InterPro" id="IPR037143">
    <property type="entry name" value="4-PPantetheinyl_Trfase_dom_sf"/>
</dbReference>
<dbReference type="Proteomes" id="UP000231493">
    <property type="component" value="Unassembled WGS sequence"/>
</dbReference>
<dbReference type="EMBL" id="PFIP01000023">
    <property type="protein sequence ID" value="PIX35045.1"/>
    <property type="molecule type" value="Genomic_DNA"/>
</dbReference>
<keyword evidence="7" id="KW-0275">Fatty acid biosynthesis</keyword>
<keyword evidence="2" id="KW-0808">Transferase</keyword>
<evidence type="ECO:0000256" key="2">
    <source>
        <dbReference type="ARBA" id="ARBA00022679"/>
    </source>
</evidence>
<keyword evidence="5" id="KW-0460">Magnesium</keyword>
<dbReference type="SUPFAM" id="SSF56214">
    <property type="entry name" value="4'-phosphopantetheinyl transferase"/>
    <property type="match status" value="1"/>
</dbReference>
<dbReference type="GO" id="GO:0000287">
    <property type="term" value="F:magnesium ion binding"/>
    <property type="evidence" value="ECO:0007669"/>
    <property type="project" value="InterPro"/>
</dbReference>
<dbReference type="NCBIfam" id="TIGR00556">
    <property type="entry name" value="pantethn_trn"/>
    <property type="match status" value="1"/>
</dbReference>
<accession>A0A2M7KA98</accession>
<keyword evidence="3" id="KW-0479">Metal-binding</keyword>
<dbReference type="Gene3D" id="3.90.470.20">
    <property type="entry name" value="4'-phosphopantetheinyl transferase domain"/>
    <property type="match status" value="1"/>
</dbReference>
<name>A0A2M7KA98_9BACT</name>